<evidence type="ECO:0000256" key="5">
    <source>
        <dbReference type="ARBA" id="ARBA00023027"/>
    </source>
</evidence>
<sequence>MQQKKYDVIVIGSGIGGLTAAALLAKSGRQVLVLEQHDRAGGYAHGFKRKKYEFDAGVHLISGCGLSGFDGGQVIRKVLQAINQYEQLELVEVNPFAFVSLPDIEVELYSSIESVENQLVDLFPEEREGLTDLLTLCLQVAEQVAKCDDVMATQSVDKIYSELGLLFQYRLALRTFGDYHPPPG</sequence>
<dbReference type="EMBL" id="JACCHS010000005">
    <property type="protein sequence ID" value="NYT46447.1"/>
    <property type="molecule type" value="Genomic_DNA"/>
</dbReference>
<evidence type="ECO:0000256" key="2">
    <source>
        <dbReference type="ARBA" id="ARBA00022729"/>
    </source>
</evidence>
<evidence type="ECO:0000256" key="4">
    <source>
        <dbReference type="ARBA" id="ARBA00022857"/>
    </source>
</evidence>
<accession>A0A7Z0SD90</accession>
<keyword evidence="3" id="KW-0274">FAD</keyword>
<dbReference type="Proteomes" id="UP000537890">
    <property type="component" value="Unassembled WGS sequence"/>
</dbReference>
<evidence type="ECO:0000256" key="3">
    <source>
        <dbReference type="ARBA" id="ARBA00022827"/>
    </source>
</evidence>
<keyword evidence="4" id="KW-0521">NADP</keyword>
<keyword evidence="5" id="KW-0520">NAD</keyword>
<dbReference type="SUPFAM" id="SSF51905">
    <property type="entry name" value="FAD/NAD(P)-binding domain"/>
    <property type="match status" value="1"/>
</dbReference>
<reference evidence="6 7" key="1">
    <citation type="submission" date="2020-05" db="EMBL/GenBank/DDBJ databases">
        <title>Horizontal transmission and recombination maintain forever young bacterial symbiont genomes.</title>
        <authorList>
            <person name="Russell S.L."/>
            <person name="Pepper-Tunick E."/>
            <person name="Svedberg J."/>
            <person name="Byrne A."/>
            <person name="Ruelas Castillo J."/>
            <person name="Vollmers C."/>
            <person name="Beinart R.A."/>
            <person name="Corbett-Detig R."/>
        </authorList>
    </citation>
    <scope>NUCLEOTIDE SEQUENCE [LARGE SCALE GENOMIC DNA]</scope>
    <source>
        <strain evidence="6">4727-3</strain>
    </source>
</reference>
<organism evidence="6 7">
    <name type="scientific">Candidatus Methanofishera endochildressiae</name>
    <dbReference type="NCBI Taxonomy" id="2738884"/>
    <lineage>
        <taxon>Bacteria</taxon>
        <taxon>Pseudomonadati</taxon>
        <taxon>Pseudomonadota</taxon>
        <taxon>Gammaproteobacteria</taxon>
        <taxon>Candidatus Methanofishera</taxon>
    </lineage>
</organism>
<gene>
    <name evidence="6" type="ORF">H0A75_00740</name>
</gene>
<protein>
    <submittedName>
        <fullName evidence="6">NAD(P)/FAD-dependent oxidoreductase</fullName>
    </submittedName>
</protein>
<evidence type="ECO:0000256" key="1">
    <source>
        <dbReference type="ARBA" id="ARBA00022630"/>
    </source>
</evidence>
<dbReference type="InterPro" id="IPR036188">
    <property type="entry name" value="FAD/NAD-bd_sf"/>
</dbReference>
<proteinExistence type="predicted"/>
<dbReference type="PANTHER" id="PTHR46091">
    <property type="entry name" value="BLR7054 PROTEIN"/>
    <property type="match status" value="1"/>
</dbReference>
<dbReference type="Gene3D" id="3.50.50.60">
    <property type="entry name" value="FAD/NAD(P)-binding domain"/>
    <property type="match status" value="1"/>
</dbReference>
<evidence type="ECO:0000313" key="7">
    <source>
        <dbReference type="Proteomes" id="UP000537890"/>
    </source>
</evidence>
<dbReference type="Pfam" id="PF13450">
    <property type="entry name" value="NAD_binding_8"/>
    <property type="match status" value="1"/>
</dbReference>
<dbReference type="PANTHER" id="PTHR46091:SF3">
    <property type="entry name" value="AMINE OXIDASE DOMAIN-CONTAINING PROTEIN"/>
    <property type="match status" value="1"/>
</dbReference>
<name>A0A7Z0SD90_9GAMM</name>
<keyword evidence="2" id="KW-0732">Signal</keyword>
<comment type="caution">
    <text evidence="6">The sequence shown here is derived from an EMBL/GenBank/DDBJ whole genome shotgun (WGS) entry which is preliminary data.</text>
</comment>
<keyword evidence="1" id="KW-0285">Flavoprotein</keyword>
<dbReference type="InterPro" id="IPR052206">
    <property type="entry name" value="Retinol_saturase"/>
</dbReference>
<dbReference type="AlphaFoldDB" id="A0A7Z0SD90"/>
<dbReference type="PRINTS" id="PR00419">
    <property type="entry name" value="ADXRDTASE"/>
</dbReference>
<evidence type="ECO:0000313" key="6">
    <source>
        <dbReference type="EMBL" id="NYT46447.1"/>
    </source>
</evidence>